<feature type="transmembrane region" description="Helical" evidence="1">
    <location>
        <begin position="12"/>
        <end position="31"/>
    </location>
</feature>
<dbReference type="EMBL" id="BK015666">
    <property type="protein sequence ID" value="DAE18961.1"/>
    <property type="molecule type" value="Genomic_DNA"/>
</dbReference>
<name>A0A8S5QJI6_9CAUD</name>
<protein>
    <submittedName>
        <fullName evidence="2">Uncharacterized protein</fullName>
    </submittedName>
</protein>
<evidence type="ECO:0000313" key="2">
    <source>
        <dbReference type="EMBL" id="DAE18961.1"/>
    </source>
</evidence>
<keyword evidence="1" id="KW-1133">Transmembrane helix</keyword>
<proteinExistence type="predicted"/>
<sequence>MYFGYFFYVLKSYKICILYFKYSIVIFPVIIL</sequence>
<evidence type="ECO:0000256" key="1">
    <source>
        <dbReference type="SAM" id="Phobius"/>
    </source>
</evidence>
<organism evidence="2">
    <name type="scientific">Siphoviridae sp. ctiOl67</name>
    <dbReference type="NCBI Taxonomy" id="2825622"/>
    <lineage>
        <taxon>Viruses</taxon>
        <taxon>Duplodnaviria</taxon>
        <taxon>Heunggongvirae</taxon>
        <taxon>Uroviricota</taxon>
        <taxon>Caudoviricetes</taxon>
    </lineage>
</organism>
<reference evidence="2" key="1">
    <citation type="journal article" date="2021" name="Proc. Natl. Acad. Sci. U.S.A.">
        <title>A Catalog of Tens of Thousands of Viruses from Human Metagenomes Reveals Hidden Associations with Chronic Diseases.</title>
        <authorList>
            <person name="Tisza M.J."/>
            <person name="Buck C.B."/>
        </authorList>
    </citation>
    <scope>NUCLEOTIDE SEQUENCE</scope>
    <source>
        <strain evidence="2">CtiOl67</strain>
    </source>
</reference>
<keyword evidence="1" id="KW-0472">Membrane</keyword>
<keyword evidence="1" id="KW-0812">Transmembrane</keyword>
<accession>A0A8S5QJI6</accession>